<dbReference type="OMA" id="KRYVSCQ"/>
<reference evidence="2" key="2">
    <citation type="submission" date="2012-08" db="EMBL/GenBank/DDBJ databases">
        <title>Genome sequence of Kazachstania naganishii.</title>
        <authorList>
            <person name="Gordon J.L."/>
            <person name="Armisen D."/>
            <person name="Proux-Wera E."/>
            <person name="OhEigeartaigh S.S."/>
            <person name="Byrne K.P."/>
            <person name="Wolfe K.H."/>
        </authorList>
    </citation>
    <scope>NUCLEOTIDE SEQUENCE [LARGE SCALE GENOMIC DNA]</scope>
    <source>
        <strain evidence="2">ATCC MYA-139 / BCRC 22969 / CBS 8797 / CCRC 22969 / KCTC 17520 / NBRC 10181 / NCYC 3082</strain>
    </source>
</reference>
<reference evidence="1 2" key="1">
    <citation type="journal article" date="2011" name="Proc. Natl. Acad. Sci. U.S.A.">
        <title>Evolutionary erosion of yeast sex chromosomes by mating-type switching accidents.</title>
        <authorList>
            <person name="Gordon J.L."/>
            <person name="Armisen D."/>
            <person name="Proux-Wera E."/>
            <person name="Oheigeartaigh S.S."/>
            <person name="Byrne K.P."/>
            <person name="Wolfe K.H."/>
        </authorList>
    </citation>
    <scope>NUCLEOTIDE SEQUENCE [LARGE SCALE GENOMIC DNA]</scope>
    <source>
        <strain evidence="2">ATCC MYA-139 / BCRC 22969 / CBS 8797 / CCRC 22969 / KCTC 17520 / NBRC 10181 / NCYC 3082</strain>
    </source>
</reference>
<accession>J7RTV2</accession>
<dbReference type="PANTHER" id="PTHR28177">
    <property type="entry name" value="ALTERED INHERITANCE OF MITOCHONDRIA PROTEIN 19, MITOCHONDRIAL"/>
    <property type="match status" value="1"/>
</dbReference>
<evidence type="ECO:0000313" key="2">
    <source>
        <dbReference type="Proteomes" id="UP000006310"/>
    </source>
</evidence>
<dbReference type="OrthoDB" id="5554402at2759"/>
<dbReference type="AlphaFoldDB" id="J7RTV2"/>
<sequence length="164" mass="17572">MSSSPSNTTDLPSLSESSGVLQYMYDVSKTPYPGLVNAGMLLDNPIISPAAPLQVMAYESKSKNPLKGLGSFARTSNVQRLGISNKNALLFAAAQAAGSWMIYDNDMESGSGFLMAWSALFLLVNGKKSLNSLKYGKVWPVCLSAAALTSSLIYGKRFITGRFK</sequence>
<dbReference type="eggNOG" id="ENOG502S412">
    <property type="taxonomic scope" value="Eukaryota"/>
</dbReference>
<name>J7RTV2_HUIN7</name>
<proteinExistence type="predicted"/>
<evidence type="ECO:0000313" key="1">
    <source>
        <dbReference type="EMBL" id="CCK68202.1"/>
    </source>
</evidence>
<dbReference type="HOGENOM" id="CLU_130042_0_0_1"/>
<dbReference type="EMBL" id="HE978314">
    <property type="protein sequence ID" value="CCK68202.1"/>
    <property type="molecule type" value="Genomic_DNA"/>
</dbReference>
<dbReference type="InterPro" id="IPR019419">
    <property type="entry name" value="AIM19"/>
</dbReference>
<protein>
    <submittedName>
        <fullName evidence="1">Uncharacterized protein</fullName>
    </submittedName>
</protein>
<dbReference type="Pfam" id="PF10315">
    <property type="entry name" value="Aim19"/>
    <property type="match status" value="1"/>
</dbReference>
<dbReference type="Proteomes" id="UP000006310">
    <property type="component" value="Chromosome 1"/>
</dbReference>
<gene>
    <name evidence="1" type="primary">KNAG0A05370</name>
    <name evidence="1" type="ordered locus">KNAG_0A05370</name>
</gene>
<dbReference type="KEGG" id="kng:KNAG_0A05370"/>
<organism evidence="1 2">
    <name type="scientific">Huiozyma naganishii (strain ATCC MYA-139 / BCRC 22969 / CBS 8797 / KCTC 17520 / NBRC 10181 / NCYC 3082 / Yp74L-3)</name>
    <name type="common">Yeast</name>
    <name type="synonym">Kazachstania naganishii</name>
    <dbReference type="NCBI Taxonomy" id="1071383"/>
    <lineage>
        <taxon>Eukaryota</taxon>
        <taxon>Fungi</taxon>
        <taxon>Dikarya</taxon>
        <taxon>Ascomycota</taxon>
        <taxon>Saccharomycotina</taxon>
        <taxon>Saccharomycetes</taxon>
        <taxon>Saccharomycetales</taxon>
        <taxon>Saccharomycetaceae</taxon>
        <taxon>Huiozyma</taxon>
    </lineage>
</organism>
<dbReference type="GO" id="GO:0005739">
    <property type="term" value="C:mitochondrion"/>
    <property type="evidence" value="ECO:0007669"/>
    <property type="project" value="EnsemblFungi"/>
</dbReference>
<dbReference type="PANTHER" id="PTHR28177:SF1">
    <property type="entry name" value="ALTERED INHERITANCE OF MITOCHONDRIA PROTEIN 19, MITOCHONDRIAL"/>
    <property type="match status" value="1"/>
</dbReference>
<dbReference type="RefSeq" id="XP_022462448.1">
    <property type="nucleotide sequence ID" value="XM_022609686.1"/>
</dbReference>
<keyword evidence="2" id="KW-1185">Reference proteome</keyword>
<dbReference type="GeneID" id="34523837"/>